<organism evidence="2 3">
    <name type="scientific">Rufibacter radiotolerans</name>
    <dbReference type="NCBI Taxonomy" id="1379910"/>
    <lineage>
        <taxon>Bacteria</taxon>
        <taxon>Pseudomonadati</taxon>
        <taxon>Bacteroidota</taxon>
        <taxon>Cytophagia</taxon>
        <taxon>Cytophagales</taxon>
        <taxon>Hymenobacteraceae</taxon>
        <taxon>Rufibacter</taxon>
    </lineage>
</organism>
<dbReference type="AlphaFoldDB" id="A0A0H4VMB3"/>
<keyword evidence="1" id="KW-0812">Transmembrane</keyword>
<name>A0A0H4VMB3_9BACT</name>
<keyword evidence="1" id="KW-0472">Membrane</keyword>
<dbReference type="RefSeq" id="WP_048919863.1">
    <property type="nucleotide sequence ID" value="NZ_CP010777.1"/>
</dbReference>
<dbReference type="PATRIC" id="fig|1379910.4.peg.943"/>
<feature type="transmembrane region" description="Helical" evidence="1">
    <location>
        <begin position="6"/>
        <end position="25"/>
    </location>
</feature>
<evidence type="ECO:0000256" key="1">
    <source>
        <dbReference type="SAM" id="Phobius"/>
    </source>
</evidence>
<dbReference type="OrthoDB" id="9842376at2"/>
<feature type="transmembrane region" description="Helical" evidence="1">
    <location>
        <begin position="151"/>
        <end position="171"/>
    </location>
</feature>
<keyword evidence="3" id="KW-1185">Reference proteome</keyword>
<evidence type="ECO:0000313" key="2">
    <source>
        <dbReference type="EMBL" id="AKQ45032.1"/>
    </source>
</evidence>
<dbReference type="STRING" id="1379910.TH63_04330"/>
<protein>
    <submittedName>
        <fullName evidence="2">Uncharacterized protein</fullName>
    </submittedName>
</protein>
<sequence length="179" mass="21179">MKTVLAIVSIIWAVFILIYGFSIFLDTPNQIQRNIDFVEKNIKPSVIFINQFKVENGRLPSNREYFTWHRDYYEDYTSDLNQKVDSLIPGLGRRQYIRHIAQVVSGDEYKFKKADWKKDYAIGLWNGDYWEYYFSWSNSYERTSNSWQDGYIGLGITTTLGLIPLIIWLFINKKKKSGT</sequence>
<dbReference type="EMBL" id="CP010777">
    <property type="protein sequence ID" value="AKQ45032.1"/>
    <property type="molecule type" value="Genomic_DNA"/>
</dbReference>
<evidence type="ECO:0000313" key="3">
    <source>
        <dbReference type="Proteomes" id="UP000036458"/>
    </source>
</evidence>
<gene>
    <name evidence="2" type="ORF">TH63_04330</name>
</gene>
<dbReference type="KEGG" id="ruf:TH63_04330"/>
<keyword evidence="1" id="KW-1133">Transmembrane helix</keyword>
<dbReference type="Proteomes" id="UP000036458">
    <property type="component" value="Chromosome"/>
</dbReference>
<proteinExistence type="predicted"/>
<accession>A0A0H4VMB3</accession>
<reference evidence="2 3" key="1">
    <citation type="submission" date="2015-01" db="EMBL/GenBank/DDBJ databases">
        <title>Rufibacter sp./DG31D/ whole genome sequencing.</title>
        <authorList>
            <person name="Kim M.K."/>
            <person name="Srinivasan S."/>
            <person name="Lee J.-J."/>
        </authorList>
    </citation>
    <scope>NUCLEOTIDE SEQUENCE [LARGE SCALE GENOMIC DNA]</scope>
    <source>
        <strain evidence="2 3">DG31D</strain>
    </source>
</reference>